<sequence length="79" mass="9078">MPLPETQSYDPSTMASGGKRKKLKVVKNKETNNYIIELKEQMKVVAEALREGNVAIWEENEIMRECRKHGLSLISEEET</sequence>
<reference evidence="2 4" key="2">
    <citation type="journal article" date="2014" name="BMC Genomics">
        <title>An improved genome release (version Mt4.0) for the model legume Medicago truncatula.</title>
        <authorList>
            <person name="Tang H."/>
            <person name="Krishnakumar V."/>
            <person name="Bidwell S."/>
            <person name="Rosen B."/>
            <person name="Chan A."/>
            <person name="Zhou S."/>
            <person name="Gentzbittel L."/>
            <person name="Childs K.L."/>
            <person name="Yandell M."/>
            <person name="Gundlach H."/>
            <person name="Mayer K.F."/>
            <person name="Schwartz D.C."/>
            <person name="Town C.D."/>
        </authorList>
    </citation>
    <scope>GENOME REANNOTATION</scope>
    <source>
        <strain evidence="3 4">cv. Jemalong A17</strain>
    </source>
</reference>
<dbReference type="AlphaFoldDB" id="G7LDP9"/>
<protein>
    <submittedName>
        <fullName evidence="2 3">Uncharacterized protein</fullName>
    </submittedName>
</protein>
<evidence type="ECO:0000313" key="2">
    <source>
        <dbReference type="EMBL" id="AET03007.1"/>
    </source>
</evidence>
<name>G7LDP9_MEDTR</name>
<dbReference type="Proteomes" id="UP000002051">
    <property type="component" value="Chromosome 8"/>
</dbReference>
<reference evidence="2 4" key="1">
    <citation type="journal article" date="2011" name="Nature">
        <title>The Medicago genome provides insight into the evolution of rhizobial symbioses.</title>
        <authorList>
            <person name="Young N.D."/>
            <person name="Debelle F."/>
            <person name="Oldroyd G.E."/>
            <person name="Geurts R."/>
            <person name="Cannon S.B."/>
            <person name="Udvardi M.K."/>
            <person name="Benedito V.A."/>
            <person name="Mayer K.F."/>
            <person name="Gouzy J."/>
            <person name="Schoof H."/>
            <person name="Van de Peer Y."/>
            <person name="Proost S."/>
            <person name="Cook D.R."/>
            <person name="Meyers B.C."/>
            <person name="Spannagl M."/>
            <person name="Cheung F."/>
            <person name="De Mita S."/>
            <person name="Krishnakumar V."/>
            <person name="Gundlach H."/>
            <person name="Zhou S."/>
            <person name="Mudge J."/>
            <person name="Bharti A.K."/>
            <person name="Murray J.D."/>
            <person name="Naoumkina M.A."/>
            <person name="Rosen B."/>
            <person name="Silverstein K.A."/>
            <person name="Tang H."/>
            <person name="Rombauts S."/>
            <person name="Zhao P.X."/>
            <person name="Zhou P."/>
            <person name="Barbe V."/>
            <person name="Bardou P."/>
            <person name="Bechner M."/>
            <person name="Bellec A."/>
            <person name="Berger A."/>
            <person name="Berges H."/>
            <person name="Bidwell S."/>
            <person name="Bisseling T."/>
            <person name="Choisne N."/>
            <person name="Couloux A."/>
            <person name="Denny R."/>
            <person name="Deshpande S."/>
            <person name="Dai X."/>
            <person name="Doyle J.J."/>
            <person name="Dudez A.M."/>
            <person name="Farmer A.D."/>
            <person name="Fouteau S."/>
            <person name="Franken C."/>
            <person name="Gibelin C."/>
            <person name="Gish J."/>
            <person name="Goldstein S."/>
            <person name="Gonzalez A.J."/>
            <person name="Green P.J."/>
            <person name="Hallab A."/>
            <person name="Hartog M."/>
            <person name="Hua A."/>
            <person name="Humphray S.J."/>
            <person name="Jeong D.H."/>
            <person name="Jing Y."/>
            <person name="Jocker A."/>
            <person name="Kenton S.M."/>
            <person name="Kim D.J."/>
            <person name="Klee K."/>
            <person name="Lai H."/>
            <person name="Lang C."/>
            <person name="Lin S."/>
            <person name="Macmil S.L."/>
            <person name="Magdelenat G."/>
            <person name="Matthews L."/>
            <person name="McCorrison J."/>
            <person name="Monaghan E.L."/>
            <person name="Mun J.H."/>
            <person name="Najar F.Z."/>
            <person name="Nicholson C."/>
            <person name="Noirot C."/>
            <person name="O'Bleness M."/>
            <person name="Paule C.R."/>
            <person name="Poulain J."/>
            <person name="Prion F."/>
            <person name="Qin B."/>
            <person name="Qu C."/>
            <person name="Retzel E.F."/>
            <person name="Riddle C."/>
            <person name="Sallet E."/>
            <person name="Samain S."/>
            <person name="Samson N."/>
            <person name="Sanders I."/>
            <person name="Saurat O."/>
            <person name="Scarpelli C."/>
            <person name="Schiex T."/>
            <person name="Segurens B."/>
            <person name="Severin A.J."/>
            <person name="Sherrier D.J."/>
            <person name="Shi R."/>
            <person name="Sims S."/>
            <person name="Singer S.R."/>
            <person name="Sinharoy S."/>
            <person name="Sterck L."/>
            <person name="Viollet A."/>
            <person name="Wang B.B."/>
            <person name="Wang K."/>
            <person name="Wang M."/>
            <person name="Wang X."/>
            <person name="Warfsmann J."/>
            <person name="Weissenbach J."/>
            <person name="White D.D."/>
            <person name="White J.D."/>
            <person name="Wiley G.B."/>
            <person name="Wincker P."/>
            <person name="Xing Y."/>
            <person name="Yang L."/>
            <person name="Yao Z."/>
            <person name="Ying F."/>
            <person name="Zhai J."/>
            <person name="Zhou L."/>
            <person name="Zuber A."/>
            <person name="Denarie J."/>
            <person name="Dixon R.A."/>
            <person name="May G.D."/>
            <person name="Schwartz D.C."/>
            <person name="Rogers J."/>
            <person name="Quetier F."/>
            <person name="Town C.D."/>
            <person name="Roe B.A."/>
        </authorList>
    </citation>
    <scope>NUCLEOTIDE SEQUENCE [LARGE SCALE GENOMIC DNA]</scope>
    <source>
        <strain evidence="2">A17</strain>
        <strain evidence="3 4">cv. Jemalong A17</strain>
    </source>
</reference>
<reference evidence="3" key="3">
    <citation type="submission" date="2015-04" db="UniProtKB">
        <authorList>
            <consortium name="EnsemblPlants"/>
        </authorList>
    </citation>
    <scope>IDENTIFICATION</scope>
    <source>
        <strain evidence="3">cv. Jemalong A17</strain>
    </source>
</reference>
<dbReference type="EnsemblPlants" id="AET03007">
    <property type="protein sequence ID" value="AET03007"/>
    <property type="gene ID" value="MTR_8g061010"/>
</dbReference>
<dbReference type="HOGENOM" id="CLU_2609709_0_0_1"/>
<keyword evidence="4" id="KW-1185">Reference proteome</keyword>
<dbReference type="EMBL" id="CM001224">
    <property type="protein sequence ID" value="AET03007.1"/>
    <property type="molecule type" value="Genomic_DNA"/>
</dbReference>
<evidence type="ECO:0000256" key="1">
    <source>
        <dbReference type="SAM" id="MobiDB-lite"/>
    </source>
</evidence>
<feature type="region of interest" description="Disordered" evidence="1">
    <location>
        <begin position="1"/>
        <end position="22"/>
    </location>
</feature>
<accession>G7LDP9</accession>
<feature type="compositionally biased region" description="Polar residues" evidence="1">
    <location>
        <begin position="1"/>
        <end position="15"/>
    </location>
</feature>
<organism evidence="2 4">
    <name type="scientific">Medicago truncatula</name>
    <name type="common">Barrel medic</name>
    <name type="synonym">Medicago tribuloides</name>
    <dbReference type="NCBI Taxonomy" id="3880"/>
    <lineage>
        <taxon>Eukaryota</taxon>
        <taxon>Viridiplantae</taxon>
        <taxon>Streptophyta</taxon>
        <taxon>Embryophyta</taxon>
        <taxon>Tracheophyta</taxon>
        <taxon>Spermatophyta</taxon>
        <taxon>Magnoliopsida</taxon>
        <taxon>eudicotyledons</taxon>
        <taxon>Gunneridae</taxon>
        <taxon>Pentapetalae</taxon>
        <taxon>rosids</taxon>
        <taxon>fabids</taxon>
        <taxon>Fabales</taxon>
        <taxon>Fabaceae</taxon>
        <taxon>Papilionoideae</taxon>
        <taxon>50 kb inversion clade</taxon>
        <taxon>NPAAA clade</taxon>
        <taxon>Hologalegina</taxon>
        <taxon>IRL clade</taxon>
        <taxon>Trifolieae</taxon>
        <taxon>Medicago</taxon>
    </lineage>
</organism>
<evidence type="ECO:0000313" key="4">
    <source>
        <dbReference type="Proteomes" id="UP000002051"/>
    </source>
</evidence>
<evidence type="ECO:0000313" key="3">
    <source>
        <dbReference type="EnsemblPlants" id="AET03007"/>
    </source>
</evidence>
<proteinExistence type="predicted"/>
<dbReference type="PaxDb" id="3880-AET03007"/>
<gene>
    <name evidence="2" type="ordered locus">MTR_8g061010</name>
</gene>